<feature type="non-terminal residue" evidence="3">
    <location>
        <position position="1"/>
    </location>
</feature>
<name>A0A7R9BX29_9CRUS</name>
<sequence length="312" mass="34278">IALLSGTLKTIQKASCDGQLLEIDCPANTSISIQFAQYGRHSVSPDTGGGPILCPPGRASSTPTLSPDVMVKYNVTCFARKALQTVVDKCQKEKSCQVYTTTTSFGEDPCPDVRKYLEVAYKCGPSIFQNKVLCKDERMTLSCPANFRLVIYSAEFGRTIADCRASFATESVMQNCHGRRRCLLSADVGTFGSPCNPKSHVYLKVIYTCVPREVLKEPFQHRLEADEDGYSGTDETGFKSSVIDPSNQSNKTAETSYDVDEVKGSVTDWKATSKSSTSPENEDTVLADVRRAYLCVKAKYLRSSIIYLRDPG</sequence>
<organism evidence="3">
    <name type="scientific">Notodromas monacha</name>
    <dbReference type="NCBI Taxonomy" id="399045"/>
    <lineage>
        <taxon>Eukaryota</taxon>
        <taxon>Metazoa</taxon>
        <taxon>Ecdysozoa</taxon>
        <taxon>Arthropoda</taxon>
        <taxon>Crustacea</taxon>
        <taxon>Oligostraca</taxon>
        <taxon>Ostracoda</taxon>
        <taxon>Podocopa</taxon>
        <taxon>Podocopida</taxon>
        <taxon>Cypridocopina</taxon>
        <taxon>Cypridoidea</taxon>
        <taxon>Cyprididae</taxon>
        <taxon>Notodromas</taxon>
    </lineage>
</organism>
<dbReference type="GO" id="GO:0030246">
    <property type="term" value="F:carbohydrate binding"/>
    <property type="evidence" value="ECO:0007669"/>
    <property type="project" value="InterPro"/>
</dbReference>
<dbReference type="OrthoDB" id="5970528at2759"/>
<proteinExistence type="predicted"/>
<dbReference type="AlphaFoldDB" id="A0A7R9BX29"/>
<dbReference type="CDD" id="cd22829">
    <property type="entry name" value="Gal_Rha_Lectin_EVA1_EVA1C_rpt2"/>
    <property type="match status" value="1"/>
</dbReference>
<dbReference type="Gene3D" id="2.60.120.740">
    <property type="match status" value="2"/>
</dbReference>
<evidence type="ECO:0000313" key="3">
    <source>
        <dbReference type="EMBL" id="CAD7281545.1"/>
    </source>
</evidence>
<gene>
    <name evidence="3" type="ORF">NMOB1V02_LOCUS9189</name>
</gene>
<feature type="domain" description="SUEL-type lectin" evidence="2">
    <location>
        <begin position="133"/>
        <end position="210"/>
    </location>
</feature>
<protein>
    <recommendedName>
        <fullName evidence="2">SUEL-type lectin domain-containing protein</fullName>
    </recommendedName>
</protein>
<reference evidence="3" key="1">
    <citation type="submission" date="2020-11" db="EMBL/GenBank/DDBJ databases">
        <authorList>
            <person name="Tran Van P."/>
        </authorList>
    </citation>
    <scope>NUCLEOTIDE SEQUENCE</scope>
</reference>
<dbReference type="Proteomes" id="UP000678499">
    <property type="component" value="Unassembled WGS sequence"/>
</dbReference>
<dbReference type="CDD" id="cd22828">
    <property type="entry name" value="Gal_Rha_Lectin_EVA1_EVA1C_rpt1"/>
    <property type="match status" value="1"/>
</dbReference>
<dbReference type="PANTHER" id="PTHR46780">
    <property type="entry name" value="PROTEIN EVA-1"/>
    <property type="match status" value="1"/>
</dbReference>
<dbReference type="InterPro" id="IPR043159">
    <property type="entry name" value="Lectin_gal-bd_sf"/>
</dbReference>
<keyword evidence="4" id="KW-1185">Reference proteome</keyword>
<evidence type="ECO:0000256" key="1">
    <source>
        <dbReference type="SAM" id="MobiDB-lite"/>
    </source>
</evidence>
<evidence type="ECO:0000259" key="2">
    <source>
        <dbReference type="PROSITE" id="PS50228"/>
    </source>
</evidence>
<dbReference type="EMBL" id="CAJPEX010002963">
    <property type="protein sequence ID" value="CAG0921697.1"/>
    <property type="molecule type" value="Genomic_DNA"/>
</dbReference>
<feature type="compositionally biased region" description="Polar residues" evidence="1">
    <location>
        <begin position="243"/>
        <end position="255"/>
    </location>
</feature>
<evidence type="ECO:0000313" key="4">
    <source>
        <dbReference type="Proteomes" id="UP000678499"/>
    </source>
</evidence>
<feature type="domain" description="SUEL-type lectin" evidence="2">
    <location>
        <begin position="15"/>
        <end position="124"/>
    </location>
</feature>
<accession>A0A7R9BX29</accession>
<dbReference type="Pfam" id="PF02140">
    <property type="entry name" value="SUEL_Lectin"/>
    <property type="match status" value="2"/>
</dbReference>
<dbReference type="EMBL" id="OA885000">
    <property type="protein sequence ID" value="CAD7281545.1"/>
    <property type="molecule type" value="Genomic_DNA"/>
</dbReference>
<feature type="region of interest" description="Disordered" evidence="1">
    <location>
        <begin position="226"/>
        <end position="259"/>
    </location>
</feature>
<dbReference type="InterPro" id="IPR000922">
    <property type="entry name" value="Lectin_gal-bd_dom"/>
</dbReference>
<dbReference type="PROSITE" id="PS50228">
    <property type="entry name" value="SUEL_LECTIN"/>
    <property type="match status" value="2"/>
</dbReference>